<dbReference type="InterPro" id="IPR015943">
    <property type="entry name" value="WD40/YVTN_repeat-like_dom_sf"/>
</dbReference>
<accession>A0A8J3QL49</accession>
<evidence type="ECO:0000313" key="4">
    <source>
        <dbReference type="Proteomes" id="UP000642748"/>
    </source>
</evidence>
<keyword evidence="2" id="KW-1133">Transmembrane helix</keyword>
<sequence>MAELDFTGLLADVEAATMLPEFDRVARRARRVRTRSFMATVFAVLAVLALLAPAGVVAARDRGGGDSLGPVSDPNLPAPGPINLQTPAPPASPSVAPRSTIVAADGADIGHVYALIDVCRLDACNLQLSQIQTGQQVARTGPDRIGLLRDKPTDYLSGFKLEALNDTSLVVSAMPASGPREYQRINLGNVPDDARPQAAGAGDRVGVVDHTGELWAADSRSGALRALPRQPPIASLNVVSTAPANGLWVTGTNPVTGDLAVSVSRNAGHTWTTAGLGVMTGGSAPVLATYQGQTAYLLTRTVDRDFALFQTVDGGQSWQRLTTQLPWPAQTDNGVGYGLVVRPDGSLLAWLATNPGPSYTQSTDHGRTFSNVAGPGGPLISVPDGYVSLSSPPKLSSDGSNWVPAAVPALATG</sequence>
<dbReference type="EMBL" id="BONZ01000008">
    <property type="protein sequence ID" value="GIH12601.1"/>
    <property type="molecule type" value="Genomic_DNA"/>
</dbReference>
<keyword evidence="2" id="KW-0812">Transmembrane</keyword>
<evidence type="ECO:0000256" key="2">
    <source>
        <dbReference type="SAM" id="Phobius"/>
    </source>
</evidence>
<gene>
    <name evidence="3" type="ORF">Raf01_07730</name>
</gene>
<dbReference type="CDD" id="cd15482">
    <property type="entry name" value="Sialidase_non-viral"/>
    <property type="match status" value="1"/>
</dbReference>
<evidence type="ECO:0008006" key="5">
    <source>
        <dbReference type="Google" id="ProtNLM"/>
    </source>
</evidence>
<protein>
    <recommendedName>
        <fullName evidence="5">Exo-alpha-sialidase</fullName>
    </recommendedName>
</protein>
<dbReference type="Proteomes" id="UP000642748">
    <property type="component" value="Unassembled WGS sequence"/>
</dbReference>
<feature type="region of interest" description="Disordered" evidence="1">
    <location>
        <begin position="65"/>
        <end position="96"/>
    </location>
</feature>
<organism evidence="3 4">
    <name type="scientific">Rugosimonospora africana</name>
    <dbReference type="NCBI Taxonomy" id="556532"/>
    <lineage>
        <taxon>Bacteria</taxon>
        <taxon>Bacillati</taxon>
        <taxon>Actinomycetota</taxon>
        <taxon>Actinomycetes</taxon>
        <taxon>Micromonosporales</taxon>
        <taxon>Micromonosporaceae</taxon>
        <taxon>Rugosimonospora</taxon>
    </lineage>
</organism>
<keyword evidence="2" id="KW-0472">Membrane</keyword>
<dbReference type="InterPro" id="IPR036278">
    <property type="entry name" value="Sialidase_sf"/>
</dbReference>
<comment type="caution">
    <text evidence="3">The sequence shown here is derived from an EMBL/GenBank/DDBJ whole genome shotgun (WGS) entry which is preliminary data.</text>
</comment>
<reference evidence="3" key="1">
    <citation type="submission" date="2021-01" db="EMBL/GenBank/DDBJ databases">
        <title>Whole genome shotgun sequence of Rugosimonospora africana NBRC 104875.</title>
        <authorList>
            <person name="Komaki H."/>
            <person name="Tamura T."/>
        </authorList>
    </citation>
    <scope>NUCLEOTIDE SEQUENCE</scope>
    <source>
        <strain evidence="3">NBRC 104875</strain>
    </source>
</reference>
<dbReference type="AlphaFoldDB" id="A0A8J3QL49"/>
<keyword evidence="4" id="KW-1185">Reference proteome</keyword>
<dbReference type="SUPFAM" id="SSF50939">
    <property type="entry name" value="Sialidases"/>
    <property type="match status" value="1"/>
</dbReference>
<evidence type="ECO:0000313" key="3">
    <source>
        <dbReference type="EMBL" id="GIH12601.1"/>
    </source>
</evidence>
<name>A0A8J3QL49_9ACTN</name>
<dbReference type="RefSeq" id="WP_203916306.1">
    <property type="nucleotide sequence ID" value="NZ_BONZ01000008.1"/>
</dbReference>
<dbReference type="Gene3D" id="2.130.10.10">
    <property type="entry name" value="YVTN repeat-like/Quinoprotein amine dehydrogenase"/>
    <property type="match status" value="1"/>
</dbReference>
<proteinExistence type="predicted"/>
<feature type="transmembrane region" description="Helical" evidence="2">
    <location>
        <begin position="37"/>
        <end position="59"/>
    </location>
</feature>
<evidence type="ECO:0000256" key="1">
    <source>
        <dbReference type="SAM" id="MobiDB-lite"/>
    </source>
</evidence>